<dbReference type="Proteomes" id="UP000053676">
    <property type="component" value="Unassembled WGS sequence"/>
</dbReference>
<proteinExistence type="predicted"/>
<evidence type="ECO:0000313" key="1">
    <source>
        <dbReference type="EMBL" id="ETN68620.1"/>
    </source>
</evidence>
<dbReference type="AlphaFoldDB" id="W2SG90"/>
<accession>W2SG90</accession>
<reference evidence="2" key="1">
    <citation type="journal article" date="2014" name="Nat. Genet.">
        <title>Genome of the human hookworm Necator americanus.</title>
        <authorList>
            <person name="Tang Y.T."/>
            <person name="Gao X."/>
            <person name="Rosa B.A."/>
            <person name="Abubucker S."/>
            <person name="Hallsworth-Pepin K."/>
            <person name="Martin J."/>
            <person name="Tyagi R."/>
            <person name="Heizer E."/>
            <person name="Zhang X."/>
            <person name="Bhonagiri-Palsikar V."/>
            <person name="Minx P."/>
            <person name="Warren W.C."/>
            <person name="Wang Q."/>
            <person name="Zhan B."/>
            <person name="Hotez P.J."/>
            <person name="Sternberg P.W."/>
            <person name="Dougall A."/>
            <person name="Gaze S.T."/>
            <person name="Mulvenna J."/>
            <person name="Sotillo J."/>
            <person name="Ranganathan S."/>
            <person name="Rabelo E.M."/>
            <person name="Wilson R.K."/>
            <person name="Felgner P.L."/>
            <person name="Bethony J."/>
            <person name="Hawdon J.M."/>
            <person name="Gasser R.B."/>
            <person name="Loukas A."/>
            <person name="Mitreva M."/>
        </authorList>
    </citation>
    <scope>NUCLEOTIDE SEQUENCE [LARGE SCALE GENOMIC DNA]</scope>
</reference>
<dbReference type="EMBL" id="KI669231">
    <property type="protein sequence ID" value="ETN68620.1"/>
    <property type="molecule type" value="Genomic_DNA"/>
</dbReference>
<keyword evidence="2" id="KW-1185">Reference proteome</keyword>
<gene>
    <name evidence="1" type="ORF">NECAME_15730</name>
</gene>
<protein>
    <submittedName>
        <fullName evidence="1">Uncharacterized protein</fullName>
    </submittedName>
</protein>
<dbReference type="KEGG" id="nai:NECAME_15730"/>
<sequence length="59" mass="6677">MVHVIRRPFALLGENDGCIDDAPPSRHATTSLNPGDALLLPWQQNYFYEIAGKCYNEEE</sequence>
<name>W2SG90_NECAM</name>
<organism evidence="1 2">
    <name type="scientific">Necator americanus</name>
    <name type="common">Human hookworm</name>
    <dbReference type="NCBI Taxonomy" id="51031"/>
    <lineage>
        <taxon>Eukaryota</taxon>
        <taxon>Metazoa</taxon>
        <taxon>Ecdysozoa</taxon>
        <taxon>Nematoda</taxon>
        <taxon>Chromadorea</taxon>
        <taxon>Rhabditida</taxon>
        <taxon>Rhabditina</taxon>
        <taxon>Rhabditomorpha</taxon>
        <taxon>Strongyloidea</taxon>
        <taxon>Ancylostomatidae</taxon>
        <taxon>Bunostominae</taxon>
        <taxon>Necator</taxon>
    </lineage>
</organism>
<evidence type="ECO:0000313" key="2">
    <source>
        <dbReference type="Proteomes" id="UP000053676"/>
    </source>
</evidence>